<dbReference type="Gene3D" id="1.10.287.130">
    <property type="match status" value="1"/>
</dbReference>
<evidence type="ECO:0000259" key="10">
    <source>
        <dbReference type="PROSITE" id="PS50110"/>
    </source>
</evidence>
<reference evidence="11 12" key="1">
    <citation type="submission" date="2016-09" db="EMBL/GenBank/DDBJ databases">
        <title>Photobacterium proteolyticum sp. nov. a protease producing bacterium isolated from ocean sediments of Laizhou Bay.</title>
        <authorList>
            <person name="Li Y."/>
        </authorList>
    </citation>
    <scope>NUCLEOTIDE SEQUENCE [LARGE SCALE GENOMIC DNA]</scope>
    <source>
        <strain evidence="11 12">13-12</strain>
    </source>
</reference>
<dbReference type="STRING" id="1903952.BIT28_15585"/>
<dbReference type="InterPro" id="IPR003661">
    <property type="entry name" value="HisK_dim/P_dom"/>
</dbReference>
<organism evidence="11 12">
    <name type="scientific">Photobacterium proteolyticum</name>
    <dbReference type="NCBI Taxonomy" id="1903952"/>
    <lineage>
        <taxon>Bacteria</taxon>
        <taxon>Pseudomonadati</taxon>
        <taxon>Pseudomonadota</taxon>
        <taxon>Gammaproteobacteria</taxon>
        <taxon>Vibrionales</taxon>
        <taxon>Vibrionaceae</taxon>
        <taxon>Photobacterium</taxon>
    </lineage>
</organism>
<dbReference type="InterPro" id="IPR036097">
    <property type="entry name" value="HisK_dim/P_sf"/>
</dbReference>
<protein>
    <recommendedName>
        <fullName evidence="2">histidine kinase</fullName>
        <ecNumber evidence="2">2.7.13.3</ecNumber>
    </recommendedName>
</protein>
<dbReference type="Pfam" id="PF00512">
    <property type="entry name" value="HisKA"/>
    <property type="match status" value="1"/>
</dbReference>
<keyword evidence="5 11" id="KW-0418">Kinase</keyword>
<dbReference type="GO" id="GO:0005886">
    <property type="term" value="C:plasma membrane"/>
    <property type="evidence" value="ECO:0007669"/>
    <property type="project" value="TreeGrafter"/>
</dbReference>
<proteinExistence type="predicted"/>
<evidence type="ECO:0000256" key="6">
    <source>
        <dbReference type="ARBA" id="ARBA00023012"/>
    </source>
</evidence>
<dbReference type="RefSeq" id="WP_075762217.1">
    <property type="nucleotide sequence ID" value="NZ_MJIL01000046.1"/>
</dbReference>
<dbReference type="InterPro" id="IPR003594">
    <property type="entry name" value="HATPase_dom"/>
</dbReference>
<feature type="domain" description="Histidine kinase" evidence="9">
    <location>
        <begin position="219"/>
        <end position="435"/>
    </location>
</feature>
<evidence type="ECO:0000313" key="11">
    <source>
        <dbReference type="EMBL" id="OLQ80498.1"/>
    </source>
</evidence>
<dbReference type="FunFam" id="3.30.565.10:FF:000010">
    <property type="entry name" value="Sensor histidine kinase RcsC"/>
    <property type="match status" value="1"/>
</dbReference>
<feature type="modified residue" description="4-aspartylphosphate" evidence="7">
    <location>
        <position position="506"/>
    </location>
</feature>
<feature type="domain" description="Response regulatory" evidence="10">
    <location>
        <begin position="457"/>
        <end position="571"/>
    </location>
</feature>
<evidence type="ECO:0000256" key="5">
    <source>
        <dbReference type="ARBA" id="ARBA00022777"/>
    </source>
</evidence>
<dbReference type="InterPro" id="IPR036890">
    <property type="entry name" value="HATPase_C_sf"/>
</dbReference>
<name>A0A1Q9GYS5_9GAMM</name>
<dbReference type="Gene3D" id="3.30.565.10">
    <property type="entry name" value="Histidine kinase-like ATPase, C-terminal domain"/>
    <property type="match status" value="1"/>
</dbReference>
<keyword evidence="12" id="KW-1185">Reference proteome</keyword>
<evidence type="ECO:0000256" key="1">
    <source>
        <dbReference type="ARBA" id="ARBA00000085"/>
    </source>
</evidence>
<dbReference type="SMART" id="SM00388">
    <property type="entry name" value="HisKA"/>
    <property type="match status" value="1"/>
</dbReference>
<dbReference type="InterPro" id="IPR011006">
    <property type="entry name" value="CheY-like_superfamily"/>
</dbReference>
<dbReference type="SUPFAM" id="SSF52172">
    <property type="entry name" value="CheY-like"/>
    <property type="match status" value="1"/>
</dbReference>
<dbReference type="PANTHER" id="PTHR43047">
    <property type="entry name" value="TWO-COMPONENT HISTIDINE PROTEIN KINASE"/>
    <property type="match status" value="1"/>
</dbReference>
<dbReference type="Gene3D" id="3.40.50.2300">
    <property type="match status" value="1"/>
</dbReference>
<feature type="coiled-coil region" evidence="8">
    <location>
        <begin position="7"/>
        <end position="34"/>
    </location>
</feature>
<dbReference type="SUPFAM" id="SSF47384">
    <property type="entry name" value="Homodimeric domain of signal transducing histidine kinase"/>
    <property type="match status" value="1"/>
</dbReference>
<evidence type="ECO:0000313" key="12">
    <source>
        <dbReference type="Proteomes" id="UP000186905"/>
    </source>
</evidence>
<keyword evidence="6" id="KW-0902">Two-component regulatory system</keyword>
<dbReference type="OrthoDB" id="9810730at2"/>
<dbReference type="InterPro" id="IPR004358">
    <property type="entry name" value="Sig_transdc_His_kin-like_C"/>
</dbReference>
<dbReference type="PANTHER" id="PTHR43047:SF72">
    <property type="entry name" value="OSMOSENSING HISTIDINE PROTEIN KINASE SLN1"/>
    <property type="match status" value="1"/>
</dbReference>
<dbReference type="SMART" id="SM00387">
    <property type="entry name" value="HATPase_c"/>
    <property type="match status" value="1"/>
</dbReference>
<accession>A0A1Q9GYS5</accession>
<evidence type="ECO:0000256" key="4">
    <source>
        <dbReference type="ARBA" id="ARBA00022679"/>
    </source>
</evidence>
<dbReference type="PROSITE" id="PS50110">
    <property type="entry name" value="RESPONSE_REGULATORY"/>
    <property type="match status" value="1"/>
</dbReference>
<sequence length="573" mass="64354">MDPSQHIALLHKKLEREKLARKEAEKLLEVKSHELYSAKKLVEQSVEKLKAQAEVDSELLAYQAKMETMLLEYGRLFLIQSPSKAIIQQLTDSLVDNLSVTACHIKVNCEPDIGINASFISGRRQVWQPPALLKNTNTYWDNSEGILWISMSTPPAINGYFAIRIRATGTWFQTIKKHMAIFSEMLRSSIGRQLNYEEAISARERAEASEQATRDFLAMINHELRTPLNGVLGSAELLEDTELTKHQHKLLNTLNHSGELLRSIINDLLDYSKINAGMLELSEKPFNCHNMANKLDDIFQLRASEKQLQLSVKCSSSVPNQLIGDEDRIKQICVNLIGNAIKFTTQGHVTALVDWQEGHLVFTITDSGCGISPEQQRKLFKPFSQIDISSKRTHEGTGLGLAICKKLAIQMQGKITVESQAGKGATFTVALPLSIHHSPVEPIPTSRKERRQLDELKVLVVEDLKTNQMLIKLMLGKLGLVPTVVDNGQQALDILIDHSFDVILMDCRMPIMDGYCATKKLREHGYQKPILALTAGTTTAERQECIDAGMDDILCKPYQSKELKEMLERWGAH</sequence>
<comment type="catalytic activity">
    <reaction evidence="1">
        <text>ATP + protein L-histidine = ADP + protein N-phospho-L-histidine.</text>
        <dbReference type="EC" id="2.7.13.3"/>
    </reaction>
</comment>
<evidence type="ECO:0000256" key="7">
    <source>
        <dbReference type="PROSITE-ProRule" id="PRU00169"/>
    </source>
</evidence>
<dbReference type="InterPro" id="IPR001789">
    <property type="entry name" value="Sig_transdc_resp-reg_receiver"/>
</dbReference>
<evidence type="ECO:0000256" key="2">
    <source>
        <dbReference type="ARBA" id="ARBA00012438"/>
    </source>
</evidence>
<dbReference type="Proteomes" id="UP000186905">
    <property type="component" value="Unassembled WGS sequence"/>
</dbReference>
<dbReference type="EC" id="2.7.13.3" evidence="2"/>
<dbReference type="CDD" id="cd17546">
    <property type="entry name" value="REC_hyHK_CKI1_RcsC-like"/>
    <property type="match status" value="1"/>
</dbReference>
<dbReference type="EMBL" id="MJIL01000046">
    <property type="protein sequence ID" value="OLQ80498.1"/>
    <property type="molecule type" value="Genomic_DNA"/>
</dbReference>
<keyword evidence="4" id="KW-0808">Transferase</keyword>
<dbReference type="GO" id="GO:0000155">
    <property type="term" value="F:phosphorelay sensor kinase activity"/>
    <property type="evidence" value="ECO:0007669"/>
    <property type="project" value="InterPro"/>
</dbReference>
<dbReference type="SUPFAM" id="SSF55874">
    <property type="entry name" value="ATPase domain of HSP90 chaperone/DNA topoisomerase II/histidine kinase"/>
    <property type="match status" value="1"/>
</dbReference>
<dbReference type="CDD" id="cd00082">
    <property type="entry name" value="HisKA"/>
    <property type="match status" value="1"/>
</dbReference>
<dbReference type="SMART" id="SM00448">
    <property type="entry name" value="REC"/>
    <property type="match status" value="1"/>
</dbReference>
<evidence type="ECO:0000259" key="9">
    <source>
        <dbReference type="PROSITE" id="PS50109"/>
    </source>
</evidence>
<dbReference type="AlphaFoldDB" id="A0A1Q9GYS5"/>
<dbReference type="InterPro" id="IPR005467">
    <property type="entry name" value="His_kinase_dom"/>
</dbReference>
<comment type="caution">
    <text evidence="11">The sequence shown here is derived from an EMBL/GenBank/DDBJ whole genome shotgun (WGS) entry which is preliminary data.</text>
</comment>
<keyword evidence="3 7" id="KW-0597">Phosphoprotein</keyword>
<dbReference type="PRINTS" id="PR00344">
    <property type="entry name" value="BCTRLSENSOR"/>
</dbReference>
<evidence type="ECO:0000256" key="8">
    <source>
        <dbReference type="SAM" id="Coils"/>
    </source>
</evidence>
<dbReference type="PROSITE" id="PS50109">
    <property type="entry name" value="HIS_KIN"/>
    <property type="match status" value="1"/>
</dbReference>
<dbReference type="GO" id="GO:0009927">
    <property type="term" value="F:histidine phosphotransfer kinase activity"/>
    <property type="evidence" value="ECO:0007669"/>
    <property type="project" value="TreeGrafter"/>
</dbReference>
<dbReference type="Pfam" id="PF02518">
    <property type="entry name" value="HATPase_c"/>
    <property type="match status" value="1"/>
</dbReference>
<gene>
    <name evidence="11" type="ORF">BIT28_15585</name>
</gene>
<dbReference type="CDD" id="cd16922">
    <property type="entry name" value="HATPase_EvgS-ArcB-TorS-like"/>
    <property type="match status" value="1"/>
</dbReference>
<keyword evidence="8" id="KW-0175">Coiled coil</keyword>
<evidence type="ECO:0000256" key="3">
    <source>
        <dbReference type="ARBA" id="ARBA00022553"/>
    </source>
</evidence>
<dbReference type="Pfam" id="PF00072">
    <property type="entry name" value="Response_reg"/>
    <property type="match status" value="1"/>
</dbReference>